<dbReference type="GO" id="GO:0003677">
    <property type="term" value="F:DNA binding"/>
    <property type="evidence" value="ECO:0007669"/>
    <property type="project" value="UniProtKB-KW"/>
</dbReference>
<gene>
    <name evidence="2" type="ORF">DPRO_3607</name>
</gene>
<proteinExistence type="predicted"/>
<feature type="region of interest" description="Disordered" evidence="1">
    <location>
        <begin position="123"/>
        <end position="147"/>
    </location>
</feature>
<sequence>MSLLRLDNYNMPGHELKIGASMDIRTTDASGDTSGTDEVENGFKPKKITVSLVIKAIDASDLTELTRVAEAKTNGERKIYTIVNKTANAMGIRQVRFAENFSVREKDGLRAWDISFTLKEYQSNPERVEQREPKPEPVAQVSEGTSTVTDTAALKKAEQEIQEMGLVEHALYYLDKVLA</sequence>
<reference evidence="3" key="1">
    <citation type="submission" date="2017-09" db="EMBL/GenBank/DDBJ databases">
        <authorList>
            <person name="Regsiter A."/>
            <person name="William W."/>
        </authorList>
    </citation>
    <scope>NUCLEOTIDE SEQUENCE [LARGE SCALE GENOMIC DNA]</scope>
    <source>
        <strain evidence="3">500-1</strain>
    </source>
</reference>
<evidence type="ECO:0000256" key="1">
    <source>
        <dbReference type="SAM" id="MobiDB-lite"/>
    </source>
</evidence>
<accession>A0A2C8FDM0</accession>
<name>A0A2C8FDM0_9BACT</name>
<dbReference type="KEGG" id="pprf:DPRO_3607"/>
<dbReference type="EMBL" id="LT907975">
    <property type="protein sequence ID" value="SOB60523.1"/>
    <property type="molecule type" value="Genomic_DNA"/>
</dbReference>
<feature type="compositionally biased region" description="Basic and acidic residues" evidence="1">
    <location>
        <begin position="126"/>
        <end position="135"/>
    </location>
</feature>
<dbReference type="OrthoDB" id="5455180at2"/>
<evidence type="ECO:0000313" key="2">
    <source>
        <dbReference type="EMBL" id="SOB60523.1"/>
    </source>
</evidence>
<dbReference type="Pfam" id="PF25759">
    <property type="entry name" value="HP1_ORF34"/>
    <property type="match status" value="1"/>
</dbReference>
<dbReference type="AlphaFoldDB" id="A0A2C8FDM0"/>
<keyword evidence="3" id="KW-1185">Reference proteome</keyword>
<keyword evidence="2" id="KW-0238">DNA-binding</keyword>
<evidence type="ECO:0000313" key="3">
    <source>
        <dbReference type="Proteomes" id="UP000219215"/>
    </source>
</evidence>
<protein>
    <submittedName>
        <fullName evidence="2">Nucleoid DNA-binding protein</fullName>
    </submittedName>
</protein>
<dbReference type="Proteomes" id="UP000219215">
    <property type="component" value="Chromosome DPRO"/>
</dbReference>
<organism evidence="2 3">
    <name type="scientific">Pseudodesulfovibrio profundus</name>
    <dbReference type="NCBI Taxonomy" id="57320"/>
    <lineage>
        <taxon>Bacteria</taxon>
        <taxon>Pseudomonadati</taxon>
        <taxon>Thermodesulfobacteriota</taxon>
        <taxon>Desulfovibrionia</taxon>
        <taxon>Desulfovibrionales</taxon>
        <taxon>Desulfovibrionaceae</taxon>
    </lineage>
</organism>
<dbReference type="InterPro" id="IPR057869">
    <property type="entry name" value="HP1_YO34"/>
</dbReference>
<dbReference type="RefSeq" id="WP_097013231.1">
    <property type="nucleotide sequence ID" value="NZ_LT907975.1"/>
</dbReference>